<reference evidence="1" key="1">
    <citation type="submission" date="2020-05" db="EMBL/GenBank/DDBJ databases">
        <authorList>
            <person name="Chiriac C."/>
            <person name="Salcher M."/>
            <person name="Ghai R."/>
            <person name="Kavagutti S V."/>
        </authorList>
    </citation>
    <scope>NUCLEOTIDE SEQUENCE</scope>
</reference>
<dbReference type="EMBL" id="LR798303">
    <property type="protein sequence ID" value="CAB5223142.1"/>
    <property type="molecule type" value="Genomic_DNA"/>
</dbReference>
<protein>
    <submittedName>
        <fullName evidence="1">Uncharacterized protein</fullName>
    </submittedName>
</protein>
<evidence type="ECO:0000313" key="1">
    <source>
        <dbReference type="EMBL" id="CAB5223142.1"/>
    </source>
</evidence>
<organism evidence="1">
    <name type="scientific">uncultured Caudovirales phage</name>
    <dbReference type="NCBI Taxonomy" id="2100421"/>
    <lineage>
        <taxon>Viruses</taxon>
        <taxon>Duplodnaviria</taxon>
        <taxon>Heunggongvirae</taxon>
        <taxon>Uroviricota</taxon>
        <taxon>Caudoviricetes</taxon>
        <taxon>Peduoviridae</taxon>
        <taxon>Maltschvirus</taxon>
        <taxon>Maltschvirus maltsch</taxon>
    </lineage>
</organism>
<name>A0A6J7X2B9_9CAUD</name>
<sequence>MTTEQIRSADKETLKAIFAGMVRGANDRMSRGIAHDELERRGILKARF</sequence>
<accession>A0A6J7X2B9</accession>
<gene>
    <name evidence="1" type="ORF">UFOVP368_66</name>
</gene>
<proteinExistence type="predicted"/>